<keyword evidence="1" id="KW-1133">Transmembrane helix</keyword>
<keyword evidence="1" id="KW-0812">Transmembrane</keyword>
<feature type="transmembrane region" description="Helical" evidence="1">
    <location>
        <begin position="153"/>
        <end position="176"/>
    </location>
</feature>
<reference evidence="2" key="2">
    <citation type="submission" date="2023-05" db="EMBL/GenBank/DDBJ databases">
        <authorList>
            <consortium name="Lawrence Berkeley National Laboratory"/>
            <person name="Steindorff A."/>
            <person name="Hensen N."/>
            <person name="Bonometti L."/>
            <person name="Westerberg I."/>
            <person name="Brannstrom I.O."/>
            <person name="Guillou S."/>
            <person name="Cros-Aarteil S."/>
            <person name="Calhoun S."/>
            <person name="Haridas S."/>
            <person name="Kuo A."/>
            <person name="Mondo S."/>
            <person name="Pangilinan J."/>
            <person name="Riley R."/>
            <person name="Labutti K."/>
            <person name="Andreopoulos B."/>
            <person name="Lipzen A."/>
            <person name="Chen C."/>
            <person name="Yanf M."/>
            <person name="Daum C."/>
            <person name="Ng V."/>
            <person name="Clum A."/>
            <person name="Ohm R."/>
            <person name="Martin F."/>
            <person name="Silar P."/>
            <person name="Natvig D."/>
            <person name="Lalanne C."/>
            <person name="Gautier V."/>
            <person name="Ament-Velasquez S.L."/>
            <person name="Kruys A."/>
            <person name="Hutchinson M.I."/>
            <person name="Powell A.J."/>
            <person name="Barry K."/>
            <person name="Miller A.N."/>
            <person name="Grigoriev I.V."/>
            <person name="Debuchy R."/>
            <person name="Gladieux P."/>
            <person name="Thoren M.H."/>
            <person name="Johannesson H."/>
        </authorList>
    </citation>
    <scope>NUCLEOTIDE SEQUENCE</scope>
    <source>
        <strain evidence="2">CBS 103.79</strain>
    </source>
</reference>
<keyword evidence="1" id="KW-0472">Membrane</keyword>
<evidence type="ECO:0000313" key="2">
    <source>
        <dbReference type="EMBL" id="KAK3906032.1"/>
    </source>
</evidence>
<gene>
    <name evidence="2" type="ORF">C8A05DRAFT_41097</name>
</gene>
<feature type="transmembrane region" description="Helical" evidence="1">
    <location>
        <begin position="73"/>
        <end position="94"/>
    </location>
</feature>
<organism evidence="2 3">
    <name type="scientific">Staphylotrichum tortipilum</name>
    <dbReference type="NCBI Taxonomy" id="2831512"/>
    <lineage>
        <taxon>Eukaryota</taxon>
        <taxon>Fungi</taxon>
        <taxon>Dikarya</taxon>
        <taxon>Ascomycota</taxon>
        <taxon>Pezizomycotina</taxon>
        <taxon>Sordariomycetes</taxon>
        <taxon>Sordariomycetidae</taxon>
        <taxon>Sordariales</taxon>
        <taxon>Chaetomiaceae</taxon>
        <taxon>Staphylotrichum</taxon>
    </lineage>
</organism>
<feature type="transmembrane region" description="Helical" evidence="1">
    <location>
        <begin position="106"/>
        <end position="133"/>
    </location>
</feature>
<evidence type="ECO:0000313" key="3">
    <source>
        <dbReference type="Proteomes" id="UP001303889"/>
    </source>
</evidence>
<protein>
    <submittedName>
        <fullName evidence="2">Uncharacterized protein</fullName>
    </submittedName>
</protein>
<comment type="caution">
    <text evidence="2">The sequence shown here is derived from an EMBL/GenBank/DDBJ whole genome shotgun (WGS) entry which is preliminary data.</text>
</comment>
<dbReference type="AlphaFoldDB" id="A0AAN6RWH5"/>
<feature type="transmembrane region" description="Helical" evidence="1">
    <location>
        <begin position="39"/>
        <end position="61"/>
    </location>
</feature>
<feature type="transmembrane region" description="Helical" evidence="1">
    <location>
        <begin position="12"/>
        <end position="32"/>
    </location>
</feature>
<keyword evidence="3" id="KW-1185">Reference proteome</keyword>
<proteinExistence type="predicted"/>
<dbReference type="EMBL" id="MU855338">
    <property type="protein sequence ID" value="KAK3906032.1"/>
    <property type="molecule type" value="Genomic_DNA"/>
</dbReference>
<name>A0AAN6RWH5_9PEZI</name>
<evidence type="ECO:0000256" key="1">
    <source>
        <dbReference type="SAM" id="Phobius"/>
    </source>
</evidence>
<dbReference type="Proteomes" id="UP001303889">
    <property type="component" value="Unassembled WGS sequence"/>
</dbReference>
<sequence length="246" mass="27207">MAPPPVFFELSWSILSTIGAANVFFGLLVVSVTGFSPIIIVPLVTSTACAVTNGLCFYAFYLTSPPAVNQAVASVFADILWLVQEAGLSFYGYVILSRILRDKQWYIFATIFWTTMLAIALIRIVIAITRARFIIGGDSTGRLQSTINHLHTAYFPLIALVECVSAYFLLSTFAKAKINSLERAMKTGLFQYLMRSTEVRLTFLAVIGTMRAVTYSFQSTAQSATNMAGQIDRFCYALECLFPMVM</sequence>
<reference evidence="2" key="1">
    <citation type="journal article" date="2023" name="Mol. Phylogenet. Evol.">
        <title>Genome-scale phylogeny and comparative genomics of the fungal order Sordariales.</title>
        <authorList>
            <person name="Hensen N."/>
            <person name="Bonometti L."/>
            <person name="Westerberg I."/>
            <person name="Brannstrom I.O."/>
            <person name="Guillou S."/>
            <person name="Cros-Aarteil S."/>
            <person name="Calhoun S."/>
            <person name="Haridas S."/>
            <person name="Kuo A."/>
            <person name="Mondo S."/>
            <person name="Pangilinan J."/>
            <person name="Riley R."/>
            <person name="LaButti K."/>
            <person name="Andreopoulos B."/>
            <person name="Lipzen A."/>
            <person name="Chen C."/>
            <person name="Yan M."/>
            <person name="Daum C."/>
            <person name="Ng V."/>
            <person name="Clum A."/>
            <person name="Steindorff A."/>
            <person name="Ohm R.A."/>
            <person name="Martin F."/>
            <person name="Silar P."/>
            <person name="Natvig D.O."/>
            <person name="Lalanne C."/>
            <person name="Gautier V."/>
            <person name="Ament-Velasquez S.L."/>
            <person name="Kruys A."/>
            <person name="Hutchinson M.I."/>
            <person name="Powell A.J."/>
            <person name="Barry K."/>
            <person name="Miller A.N."/>
            <person name="Grigoriev I.V."/>
            <person name="Debuchy R."/>
            <person name="Gladieux P."/>
            <person name="Hiltunen Thoren M."/>
            <person name="Johannesson H."/>
        </authorList>
    </citation>
    <scope>NUCLEOTIDE SEQUENCE</scope>
    <source>
        <strain evidence="2">CBS 103.79</strain>
    </source>
</reference>
<accession>A0AAN6RWH5</accession>